<organism evidence="1 2">
    <name type="scientific">Aeromonas diversa CDC 2478-85</name>
    <dbReference type="NCBI Taxonomy" id="1268237"/>
    <lineage>
        <taxon>Bacteria</taxon>
        <taxon>Pseudomonadati</taxon>
        <taxon>Pseudomonadota</taxon>
        <taxon>Gammaproteobacteria</taxon>
        <taxon>Aeromonadales</taxon>
        <taxon>Aeromonadaceae</taxon>
        <taxon>Aeromonas</taxon>
    </lineage>
</organism>
<comment type="caution">
    <text evidence="1">The sequence shown here is derived from an EMBL/GenBank/DDBJ whole genome shotgun (WGS) entry which is preliminary data.</text>
</comment>
<reference evidence="1 2" key="1">
    <citation type="journal article" date="2013" name="Genome Announc.">
        <title>Draft Genome Sequence of the Aeromonas diversa Type Strain.</title>
        <authorList>
            <person name="Farfan M."/>
            <person name="Spataro N."/>
            <person name="Sanglas A."/>
            <person name="Albarral V."/>
            <person name="Loren J.G."/>
            <person name="Bosch E."/>
            <person name="Fuste M.C."/>
        </authorList>
    </citation>
    <scope>NUCLEOTIDE SEQUENCE [LARGE SCALE GENOMIC DNA]</scope>
    <source>
        <strain evidence="1 2">2478-85</strain>
    </source>
</reference>
<sequence>MIQTTLHYVYDPLCGWCYGASPLLKAAATLPNLRLQLHGGGLWLAERRRPMGRALRDYVRPHDERIAALTGQPFGARYFDELLLDEQGVLDSEPPLRAILAVTALGGAPLTMLQRIQECHYRDGLRVGEFALLTRLAAEQGIEHESFRAAFDAAPLAEHLRDSQWWLRRIGGQGYPTLALQRGERLERVDISAMLGRPEALRQWLAVRCEDREPSIEQ</sequence>
<evidence type="ECO:0000313" key="2">
    <source>
        <dbReference type="Proteomes" id="UP000023775"/>
    </source>
</evidence>
<dbReference type="Gene3D" id="3.40.30.10">
    <property type="entry name" value="Glutaredoxin"/>
    <property type="match status" value="1"/>
</dbReference>
<evidence type="ECO:0008006" key="3">
    <source>
        <dbReference type="Google" id="ProtNLM"/>
    </source>
</evidence>
<dbReference type="RefSeq" id="WP_005348233.1">
    <property type="nucleotide sequence ID" value="NZ_APVG01000006.1"/>
</dbReference>
<dbReference type="EMBL" id="APVG01000006">
    <property type="protein sequence ID" value="ENY73211.1"/>
    <property type="molecule type" value="Genomic_DNA"/>
</dbReference>
<dbReference type="AlphaFoldDB" id="N9VPG8"/>
<dbReference type="OrthoDB" id="9813770at2"/>
<dbReference type="Proteomes" id="UP000023775">
    <property type="component" value="Unassembled WGS sequence"/>
</dbReference>
<protein>
    <recommendedName>
        <fullName evidence="3">Protein-disulfide isomerase</fullName>
    </recommendedName>
</protein>
<dbReference type="SUPFAM" id="SSF52833">
    <property type="entry name" value="Thioredoxin-like"/>
    <property type="match status" value="1"/>
</dbReference>
<dbReference type="CDD" id="cd03025">
    <property type="entry name" value="DsbA_FrnE_like"/>
    <property type="match status" value="1"/>
</dbReference>
<dbReference type="PATRIC" id="fig|1268237.3.peg.715"/>
<keyword evidence="2" id="KW-1185">Reference proteome</keyword>
<evidence type="ECO:0000313" key="1">
    <source>
        <dbReference type="EMBL" id="ENY73211.1"/>
    </source>
</evidence>
<proteinExistence type="predicted"/>
<dbReference type="eggNOG" id="COG3531">
    <property type="taxonomic scope" value="Bacteria"/>
</dbReference>
<name>N9VPG8_9GAMM</name>
<dbReference type="InterPro" id="IPR036249">
    <property type="entry name" value="Thioredoxin-like_sf"/>
</dbReference>
<accession>N9VPG8</accession>
<gene>
    <name evidence="1" type="ORF">G114_03643</name>
</gene>